<reference evidence="5" key="1">
    <citation type="submission" date="2023-07" db="EMBL/GenBank/DDBJ databases">
        <authorList>
            <consortium name="CYATHOMIX"/>
        </authorList>
    </citation>
    <scope>NUCLEOTIDE SEQUENCE</scope>
    <source>
        <strain evidence="5">N/A</strain>
    </source>
</reference>
<dbReference type="PROSITE" id="PS50041">
    <property type="entry name" value="C_TYPE_LECTIN_2"/>
    <property type="match status" value="1"/>
</dbReference>
<dbReference type="Proteomes" id="UP001176961">
    <property type="component" value="Unassembled WGS sequence"/>
</dbReference>
<sequence>MVSLQINIIWLLIASSSWEQDLPPALCSFDALPVNESFYASKNVVYNISNKQDCYRLCYEDDECSYLEYKDGECIIYHEATSANEDSLNANSLDSVYKLTRDNRESKPCQIVASKLTRSLPQTNTTGPDEKTTPTSQTVQRSCYKAFKSKKSAIEAEDICNKYRGHLASIHSDKVNDLLTGWSKSVEGREILIGLMFKKTLEKYWLDGSEMHYEKWREGEPSHSEGQEYCTAVTSEGTWNDVKCTDNFSFACVVPPDACAKA</sequence>
<protein>
    <recommendedName>
        <fullName evidence="7">C-type lectin domain-containing protein</fullName>
    </recommendedName>
</protein>
<feature type="domain" description="Apple" evidence="4">
    <location>
        <begin position="27"/>
        <end position="101"/>
    </location>
</feature>
<organism evidence="5 6">
    <name type="scientific">Cylicocyclus nassatus</name>
    <name type="common">Nematode worm</name>
    <dbReference type="NCBI Taxonomy" id="53992"/>
    <lineage>
        <taxon>Eukaryota</taxon>
        <taxon>Metazoa</taxon>
        <taxon>Ecdysozoa</taxon>
        <taxon>Nematoda</taxon>
        <taxon>Chromadorea</taxon>
        <taxon>Rhabditida</taxon>
        <taxon>Rhabditina</taxon>
        <taxon>Rhabditomorpha</taxon>
        <taxon>Strongyloidea</taxon>
        <taxon>Strongylidae</taxon>
        <taxon>Cylicocyclus</taxon>
    </lineage>
</organism>
<dbReference type="SMART" id="SM00034">
    <property type="entry name" value="CLECT"/>
    <property type="match status" value="1"/>
</dbReference>
<evidence type="ECO:0008006" key="7">
    <source>
        <dbReference type="Google" id="ProtNLM"/>
    </source>
</evidence>
<name>A0AA36M628_CYLNA</name>
<keyword evidence="1" id="KW-1015">Disulfide bond</keyword>
<dbReference type="EMBL" id="CATQJL010000223">
    <property type="protein sequence ID" value="CAJ0599105.1"/>
    <property type="molecule type" value="Genomic_DNA"/>
</dbReference>
<dbReference type="InterPro" id="IPR050111">
    <property type="entry name" value="C-type_lectin/snaclec_domain"/>
</dbReference>
<proteinExistence type="predicted"/>
<evidence type="ECO:0000259" key="3">
    <source>
        <dbReference type="PROSITE" id="PS50041"/>
    </source>
</evidence>
<dbReference type="InterPro" id="IPR016186">
    <property type="entry name" value="C-type_lectin-like/link_sf"/>
</dbReference>
<dbReference type="InterPro" id="IPR018378">
    <property type="entry name" value="C-type_lectin_CS"/>
</dbReference>
<gene>
    <name evidence="5" type="ORF">CYNAS_LOCUS11088</name>
</gene>
<evidence type="ECO:0000313" key="6">
    <source>
        <dbReference type="Proteomes" id="UP001176961"/>
    </source>
</evidence>
<keyword evidence="6" id="KW-1185">Reference proteome</keyword>
<evidence type="ECO:0000256" key="2">
    <source>
        <dbReference type="SAM" id="SignalP"/>
    </source>
</evidence>
<dbReference type="PANTHER" id="PTHR22803">
    <property type="entry name" value="MANNOSE, PHOSPHOLIPASE, LECTIN RECEPTOR RELATED"/>
    <property type="match status" value="1"/>
</dbReference>
<dbReference type="PROSITE" id="PS50948">
    <property type="entry name" value="PAN"/>
    <property type="match status" value="1"/>
</dbReference>
<dbReference type="Gene3D" id="3.10.100.10">
    <property type="entry name" value="Mannose-Binding Protein A, subunit A"/>
    <property type="match status" value="1"/>
</dbReference>
<dbReference type="AlphaFoldDB" id="A0AA36M628"/>
<dbReference type="InterPro" id="IPR001304">
    <property type="entry name" value="C-type_lectin-like"/>
</dbReference>
<dbReference type="InterPro" id="IPR003609">
    <property type="entry name" value="Pan_app"/>
</dbReference>
<feature type="domain" description="C-type lectin" evidence="3">
    <location>
        <begin position="139"/>
        <end position="253"/>
    </location>
</feature>
<keyword evidence="2" id="KW-0732">Signal</keyword>
<dbReference type="InterPro" id="IPR016187">
    <property type="entry name" value="CTDL_fold"/>
</dbReference>
<feature type="signal peptide" evidence="2">
    <location>
        <begin position="1"/>
        <end position="19"/>
    </location>
</feature>
<feature type="chain" id="PRO_5041373307" description="C-type lectin domain-containing protein" evidence="2">
    <location>
        <begin position="20"/>
        <end position="262"/>
    </location>
</feature>
<dbReference type="PROSITE" id="PS00615">
    <property type="entry name" value="C_TYPE_LECTIN_1"/>
    <property type="match status" value="1"/>
</dbReference>
<dbReference type="CDD" id="cd00037">
    <property type="entry name" value="CLECT"/>
    <property type="match status" value="1"/>
</dbReference>
<dbReference type="SUPFAM" id="SSF56436">
    <property type="entry name" value="C-type lectin-like"/>
    <property type="match status" value="1"/>
</dbReference>
<dbReference type="Pfam" id="PF00059">
    <property type="entry name" value="Lectin_C"/>
    <property type="match status" value="1"/>
</dbReference>
<evidence type="ECO:0000313" key="5">
    <source>
        <dbReference type="EMBL" id="CAJ0599105.1"/>
    </source>
</evidence>
<evidence type="ECO:0000259" key="4">
    <source>
        <dbReference type="PROSITE" id="PS50948"/>
    </source>
</evidence>
<accession>A0AA36M628</accession>
<evidence type="ECO:0000256" key="1">
    <source>
        <dbReference type="ARBA" id="ARBA00023157"/>
    </source>
</evidence>
<comment type="caution">
    <text evidence="5">The sequence shown here is derived from an EMBL/GenBank/DDBJ whole genome shotgun (WGS) entry which is preliminary data.</text>
</comment>